<evidence type="ECO:0000313" key="2">
    <source>
        <dbReference type="Proteomes" id="UP000655287"/>
    </source>
</evidence>
<reference evidence="1" key="1">
    <citation type="submission" date="2021-01" db="EMBL/GenBank/DDBJ databases">
        <title>Whole genome shotgun sequence of Sphaerisporangium rufum NBRC 109079.</title>
        <authorList>
            <person name="Komaki H."/>
            <person name="Tamura T."/>
        </authorList>
    </citation>
    <scope>NUCLEOTIDE SEQUENCE</scope>
    <source>
        <strain evidence="1">NBRC 109079</strain>
    </source>
</reference>
<sequence>MSSYLDFFAEFAVTGMVLGVGLGSRPDDWPGTLGDDFHEASWTDHHLVRQFGFIDANFHDGSGEWICDHVNVRPGQMHRFDDMVPKAIGIRYGSFPRRLPFEDVANRLVGAGVEIHHVSRMNMACLEEYWIPEGKVMFSLISEYQREDFPALRLDDVWTATTTTGVDLRAEQLTRYR</sequence>
<organism evidence="1 2">
    <name type="scientific">Sphaerisporangium rufum</name>
    <dbReference type="NCBI Taxonomy" id="1381558"/>
    <lineage>
        <taxon>Bacteria</taxon>
        <taxon>Bacillati</taxon>
        <taxon>Actinomycetota</taxon>
        <taxon>Actinomycetes</taxon>
        <taxon>Streptosporangiales</taxon>
        <taxon>Streptosporangiaceae</taxon>
        <taxon>Sphaerisporangium</taxon>
    </lineage>
</organism>
<comment type="caution">
    <text evidence="1">The sequence shown here is derived from an EMBL/GenBank/DDBJ whole genome shotgun (WGS) entry which is preliminary data.</text>
</comment>
<dbReference type="EMBL" id="BOOU01000061">
    <property type="protein sequence ID" value="GII79653.1"/>
    <property type="molecule type" value="Genomic_DNA"/>
</dbReference>
<keyword evidence="2" id="KW-1185">Reference proteome</keyword>
<protein>
    <submittedName>
        <fullName evidence="1">Uncharacterized protein</fullName>
    </submittedName>
</protein>
<dbReference type="RefSeq" id="WP_203989764.1">
    <property type="nucleotide sequence ID" value="NZ_BOOU01000061.1"/>
</dbReference>
<accession>A0A919R5I3</accession>
<dbReference type="Proteomes" id="UP000655287">
    <property type="component" value="Unassembled WGS sequence"/>
</dbReference>
<name>A0A919R5I3_9ACTN</name>
<proteinExistence type="predicted"/>
<gene>
    <name evidence="1" type="ORF">Sru01_46350</name>
</gene>
<evidence type="ECO:0000313" key="1">
    <source>
        <dbReference type="EMBL" id="GII79653.1"/>
    </source>
</evidence>
<dbReference type="AlphaFoldDB" id="A0A919R5I3"/>